<dbReference type="Proteomes" id="UP001058553">
    <property type="component" value="Chromosome"/>
</dbReference>
<gene>
    <name evidence="2" type="ORF">NYP84_16835</name>
</gene>
<evidence type="ECO:0000313" key="2">
    <source>
        <dbReference type="EMBL" id="UWS33231.1"/>
    </source>
</evidence>
<keyword evidence="3" id="KW-1185">Reference proteome</keyword>
<evidence type="ECO:0000256" key="1">
    <source>
        <dbReference type="SAM" id="MobiDB-lite"/>
    </source>
</evidence>
<reference evidence="2" key="1">
    <citation type="submission" date="2022-07" db="EMBL/GenBank/DDBJ databases">
        <title>Genetic diversity of Erwinia pyrifoliae.</title>
        <authorList>
            <person name="Park D.S."/>
            <person name="Ham H."/>
        </authorList>
    </citation>
    <scope>NUCLEOTIDE SEQUENCE</scope>
    <source>
        <strain evidence="2">CP201486</strain>
    </source>
</reference>
<organism evidence="2 3">
    <name type="scientific">Erwinia pyrifoliae</name>
    <dbReference type="NCBI Taxonomy" id="79967"/>
    <lineage>
        <taxon>Bacteria</taxon>
        <taxon>Pseudomonadati</taxon>
        <taxon>Pseudomonadota</taxon>
        <taxon>Gammaproteobacteria</taxon>
        <taxon>Enterobacterales</taxon>
        <taxon>Erwiniaceae</taxon>
        <taxon>Erwinia</taxon>
    </lineage>
</organism>
<name>A0ABY5X795_ERWPY</name>
<feature type="region of interest" description="Disordered" evidence="1">
    <location>
        <begin position="33"/>
        <end position="53"/>
    </location>
</feature>
<proteinExistence type="predicted"/>
<accession>A0ABY5X795</accession>
<evidence type="ECO:0000313" key="3">
    <source>
        <dbReference type="Proteomes" id="UP001058553"/>
    </source>
</evidence>
<sequence>MKFVTLYRAALLRARLLLLPGLLWGGQVMADLPSVEQPTTGGGGGTYNDPTRQ</sequence>
<protein>
    <submittedName>
        <fullName evidence="2">Uncharacterized protein</fullName>
    </submittedName>
</protein>
<dbReference type="EMBL" id="CP103445">
    <property type="protein sequence ID" value="UWS33231.1"/>
    <property type="molecule type" value="Genomic_DNA"/>
</dbReference>